<dbReference type="AlphaFoldDB" id="A0A813UYW3"/>
<sequence length="1035" mass="118251">MTVQCFLAAIALILSVKFIPSSGNLLSNSDFSQVQTNGKPNHWNVTIQRGNAALKVLPRKYLALNVLQISAHINPTVLTFTQMIRLEQNTNKRFLFISFWYKTLFVQNSASVRFEFYNQSNVSIISEYIKSLFKNSTWTYHQITKPIPSKAIFGKIVLTMNRCVGTILLANISIEQADHWWNSANFFVSPRSDGTLFTRWNFTNNTRQIACYEIYRGKGILSTLNASHLLVTIPVIPAYGKNIYESMYTDHTVHLNTIYTYRVIARYLNRSIVTQTELIIGQADLTENYYTITTLIALPRVDGIHLSWQLDARSTAKFIVLYNGIDHVSDVNSTSAQILGVYAVQEMKTIVPWTKNGLFLLVSDDGNQTASAKLADLTRSRVVLTSTRLAFIREQIDRVGHAQEVFKALIKSVYSYKPDSIYSYCWLARDAALLYAITKNKKYINLALAALEINSMNYTIYDNSAIKLRFAFSTMARAQIFDWIYDGLNREQRQFFVRDFQYTASIFASYSDDHSRNPNDKASNWVAIIKSAELIQHLTLYGEEEYPHDQAERRILFLFNELKLHIGHAYGPSGYTQEGLNYLAYTIPILAPAIYLTKDMGLSMFDEAWSRPDWHNLALHIISFRKERNALQFGVSTPTYAYNGLLPYIFNSTTDPNVKAALKWFYDRTMGMNSSSPAFDGKDKCAALFYYPYKIPAQSPDVIFPRSTSMIVDNIEGFYVFRNRYQDQNDVLVALVNRNRRRNGWNANETFTLSIISHDTTWARMPGKEFLYSSQTKKFSTPLIDGWPREPSRNHKLGYTTLVKPFQNQGGGYVSLDASNNFNISCARRSILVDMIKRDHIETIIALHDQFIDVLSHAWHWQLSPNPDETNITVGYENNLSTFIIRGRNQSWLKVWLYNYQNVTYNNTDGVLRIIKYGSSANFKIVMALGSGIEPTASRTTDGLQFDTACVNFNTLSDGIQCPTTTHPFTVRWPVLFIIITTLLTALGILILIGILMRRIIKRHDRVDPISKINAIDIDKLASLSKINVANQTRF</sequence>
<dbReference type="Proteomes" id="UP000663828">
    <property type="component" value="Unassembled WGS sequence"/>
</dbReference>
<feature type="signal peptide" evidence="2">
    <location>
        <begin position="1"/>
        <end position="23"/>
    </location>
</feature>
<reference evidence="3" key="1">
    <citation type="submission" date="2021-02" db="EMBL/GenBank/DDBJ databases">
        <authorList>
            <person name="Nowell W R."/>
        </authorList>
    </citation>
    <scope>NUCLEOTIDE SEQUENCE</scope>
</reference>
<proteinExistence type="predicted"/>
<name>A0A813UYW3_ADIRI</name>
<evidence type="ECO:0000313" key="3">
    <source>
        <dbReference type="EMBL" id="CAF0830252.1"/>
    </source>
</evidence>
<keyword evidence="2" id="KW-0732">Signal</keyword>
<dbReference type="Gene3D" id="2.60.120.260">
    <property type="entry name" value="Galactose-binding domain-like"/>
    <property type="match status" value="1"/>
</dbReference>
<gene>
    <name evidence="3" type="ORF">XAT740_LOCUS4422</name>
</gene>
<keyword evidence="1" id="KW-1133">Transmembrane helix</keyword>
<dbReference type="Gene3D" id="1.50.10.100">
    <property type="entry name" value="Chondroitin AC/alginate lyase"/>
    <property type="match status" value="1"/>
</dbReference>
<keyword evidence="4" id="KW-1185">Reference proteome</keyword>
<keyword evidence="1" id="KW-0472">Membrane</keyword>
<evidence type="ECO:0000256" key="2">
    <source>
        <dbReference type="SAM" id="SignalP"/>
    </source>
</evidence>
<dbReference type="EMBL" id="CAJNOR010000181">
    <property type="protein sequence ID" value="CAF0830252.1"/>
    <property type="molecule type" value="Genomic_DNA"/>
</dbReference>
<dbReference type="SUPFAM" id="SSF48230">
    <property type="entry name" value="Chondroitin AC/alginate lyase"/>
    <property type="match status" value="1"/>
</dbReference>
<organism evidence="3 4">
    <name type="scientific">Adineta ricciae</name>
    <name type="common">Rotifer</name>
    <dbReference type="NCBI Taxonomy" id="249248"/>
    <lineage>
        <taxon>Eukaryota</taxon>
        <taxon>Metazoa</taxon>
        <taxon>Spiralia</taxon>
        <taxon>Gnathifera</taxon>
        <taxon>Rotifera</taxon>
        <taxon>Eurotatoria</taxon>
        <taxon>Bdelloidea</taxon>
        <taxon>Adinetida</taxon>
        <taxon>Adinetidae</taxon>
        <taxon>Adineta</taxon>
    </lineage>
</organism>
<protein>
    <submittedName>
        <fullName evidence="3">Uncharacterized protein</fullName>
    </submittedName>
</protein>
<evidence type="ECO:0000256" key="1">
    <source>
        <dbReference type="SAM" id="Phobius"/>
    </source>
</evidence>
<dbReference type="InterPro" id="IPR008929">
    <property type="entry name" value="Chondroitin_lyas"/>
</dbReference>
<accession>A0A813UYW3</accession>
<feature type="transmembrane region" description="Helical" evidence="1">
    <location>
        <begin position="973"/>
        <end position="996"/>
    </location>
</feature>
<comment type="caution">
    <text evidence="3">The sequence shown here is derived from an EMBL/GenBank/DDBJ whole genome shotgun (WGS) entry which is preliminary data.</text>
</comment>
<feature type="chain" id="PRO_5032455595" evidence="2">
    <location>
        <begin position="24"/>
        <end position="1035"/>
    </location>
</feature>
<keyword evidence="1" id="KW-0812">Transmembrane</keyword>
<evidence type="ECO:0000313" key="4">
    <source>
        <dbReference type="Proteomes" id="UP000663828"/>
    </source>
</evidence>